<proteinExistence type="predicted"/>
<dbReference type="AlphaFoldDB" id="A0A382X185"/>
<gene>
    <name evidence="1" type="ORF">METZ01_LOCUS417189</name>
</gene>
<accession>A0A382X185</accession>
<name>A0A382X185_9ZZZZ</name>
<reference evidence="1" key="1">
    <citation type="submission" date="2018-05" db="EMBL/GenBank/DDBJ databases">
        <authorList>
            <person name="Lanie J.A."/>
            <person name="Ng W.-L."/>
            <person name="Kazmierczak K.M."/>
            <person name="Andrzejewski T.M."/>
            <person name="Davidsen T.M."/>
            <person name="Wayne K.J."/>
            <person name="Tettelin H."/>
            <person name="Glass J.I."/>
            <person name="Rusch D."/>
            <person name="Podicherti R."/>
            <person name="Tsui H.-C.T."/>
            <person name="Winkler M.E."/>
        </authorList>
    </citation>
    <scope>NUCLEOTIDE SEQUENCE</scope>
</reference>
<sequence length="96" mass="10236">STIQTKERGYDYSAVDIIGHSTLAAGGTELGFNVGFDMSYFVSDHVALAGILRYSRGTSSVNDQATLRHISRFSGRGQPPLELGGTHVAAGLRFGF</sequence>
<dbReference type="EMBL" id="UINC01163822">
    <property type="protein sequence ID" value="SVD64335.1"/>
    <property type="molecule type" value="Genomic_DNA"/>
</dbReference>
<protein>
    <submittedName>
        <fullName evidence="1">Uncharacterized protein</fullName>
    </submittedName>
</protein>
<evidence type="ECO:0000313" key="1">
    <source>
        <dbReference type="EMBL" id="SVD64335.1"/>
    </source>
</evidence>
<organism evidence="1">
    <name type="scientific">marine metagenome</name>
    <dbReference type="NCBI Taxonomy" id="408172"/>
    <lineage>
        <taxon>unclassified sequences</taxon>
        <taxon>metagenomes</taxon>
        <taxon>ecological metagenomes</taxon>
    </lineage>
</organism>
<feature type="non-terminal residue" evidence="1">
    <location>
        <position position="1"/>
    </location>
</feature>